<evidence type="ECO:0000256" key="4">
    <source>
        <dbReference type="ARBA" id="ARBA00022692"/>
    </source>
</evidence>
<dbReference type="GO" id="GO:0008320">
    <property type="term" value="F:protein transmembrane transporter activity"/>
    <property type="evidence" value="ECO:0007669"/>
    <property type="project" value="UniProtKB-UniRule"/>
</dbReference>
<gene>
    <name evidence="9" type="primary">tatA</name>
    <name evidence="10" type="ORF">D0817_09140</name>
</gene>
<dbReference type="EMBL" id="QWDM01000005">
    <property type="protein sequence ID" value="RUT70630.1"/>
    <property type="molecule type" value="Genomic_DNA"/>
</dbReference>
<evidence type="ECO:0000313" key="10">
    <source>
        <dbReference type="EMBL" id="RUT70630.1"/>
    </source>
</evidence>
<feature type="transmembrane region" description="Helical" evidence="9">
    <location>
        <begin position="6"/>
        <end position="22"/>
    </location>
</feature>
<dbReference type="Pfam" id="PF02416">
    <property type="entry name" value="TatA_B_E"/>
    <property type="match status" value="1"/>
</dbReference>
<dbReference type="HAMAP" id="MF_00236">
    <property type="entry name" value="TatA_E"/>
    <property type="match status" value="1"/>
</dbReference>
<keyword evidence="5 9" id="KW-0653">Protein transport</keyword>
<evidence type="ECO:0000256" key="1">
    <source>
        <dbReference type="ARBA" id="ARBA00004162"/>
    </source>
</evidence>
<dbReference type="OrthoDB" id="9812812at2"/>
<dbReference type="GO" id="GO:0043953">
    <property type="term" value="P:protein transport by the Tat complex"/>
    <property type="evidence" value="ECO:0007669"/>
    <property type="project" value="UniProtKB-UniRule"/>
</dbReference>
<dbReference type="NCBIfam" id="TIGR01411">
    <property type="entry name" value="tatAE"/>
    <property type="match status" value="1"/>
</dbReference>
<evidence type="ECO:0000256" key="6">
    <source>
        <dbReference type="ARBA" id="ARBA00022989"/>
    </source>
</evidence>
<reference evidence="11" key="1">
    <citation type="journal article" date="2019" name="Syst. Appl. Microbiol.">
        <title>Flavobacterium circumlabens sp. nov. and Flavobacterium cupreum sp. nov., two psychrotrophic species isolated from Antarctic environmental samples.</title>
        <authorList>
            <person name="Kralova S."/>
            <person name="Busse H.-J."/>
            <person name="Svec P."/>
            <person name="Maslanova I."/>
            <person name="Stankova E."/>
            <person name="Bartak M."/>
            <person name="Sedlacek I."/>
        </authorList>
    </citation>
    <scope>NUCLEOTIDE SEQUENCE [LARGE SCALE GENOMIC DNA]</scope>
    <source>
        <strain evidence="11">CCM 8825</strain>
    </source>
</reference>
<keyword evidence="3 9" id="KW-1003">Cell membrane</keyword>
<comment type="function">
    <text evidence="9">Part of the twin-arginine translocation (Tat) system that transports large folded proteins containing a characteristic twin-arginine motif in their signal peptide across membranes. TatA could form the protein-conducting channel of the Tat system.</text>
</comment>
<name>A0A434A8B8_9FLAO</name>
<keyword evidence="2 9" id="KW-0813">Transport</keyword>
<dbReference type="GO" id="GO:0033281">
    <property type="term" value="C:TAT protein transport complex"/>
    <property type="evidence" value="ECO:0007669"/>
    <property type="project" value="UniProtKB-UniRule"/>
</dbReference>
<dbReference type="PANTHER" id="PTHR42982:SF1">
    <property type="entry name" value="SEC-INDEPENDENT PROTEIN TRANSLOCASE PROTEIN TATA"/>
    <property type="match status" value="1"/>
</dbReference>
<evidence type="ECO:0000256" key="3">
    <source>
        <dbReference type="ARBA" id="ARBA00022475"/>
    </source>
</evidence>
<organism evidence="10 11">
    <name type="scientific">Flavobacterium cupreum</name>
    <dbReference type="NCBI Taxonomy" id="2133766"/>
    <lineage>
        <taxon>Bacteria</taxon>
        <taxon>Pseudomonadati</taxon>
        <taxon>Bacteroidota</taxon>
        <taxon>Flavobacteriia</taxon>
        <taxon>Flavobacteriales</taxon>
        <taxon>Flavobacteriaceae</taxon>
        <taxon>Flavobacterium</taxon>
    </lineage>
</organism>
<comment type="subunit">
    <text evidence="9">Forms a complex with TatC.</text>
</comment>
<evidence type="ECO:0000256" key="8">
    <source>
        <dbReference type="ARBA" id="ARBA00023136"/>
    </source>
</evidence>
<dbReference type="InterPro" id="IPR003369">
    <property type="entry name" value="TatA/B/E"/>
</dbReference>
<sequence>MGRLGLTEILVIVGIVILLFGGKKIPELMKGLGSGIKEFKNAAKDDQSAPAVKKEEETK</sequence>
<comment type="similarity">
    <text evidence="9">Belongs to the TatA/E family.</text>
</comment>
<keyword evidence="6 9" id="KW-1133">Transmembrane helix</keyword>
<dbReference type="RefSeq" id="WP_127338072.1">
    <property type="nucleotide sequence ID" value="NZ_QWDM01000005.1"/>
</dbReference>
<keyword evidence="7 9" id="KW-0811">Translocation</keyword>
<comment type="caution">
    <text evidence="10">The sequence shown here is derived from an EMBL/GenBank/DDBJ whole genome shotgun (WGS) entry which is preliminary data.</text>
</comment>
<keyword evidence="4 9" id="KW-0812">Transmembrane</keyword>
<evidence type="ECO:0000256" key="5">
    <source>
        <dbReference type="ARBA" id="ARBA00022927"/>
    </source>
</evidence>
<dbReference type="InterPro" id="IPR006312">
    <property type="entry name" value="TatA/E"/>
</dbReference>
<dbReference type="Gene3D" id="1.20.5.3310">
    <property type="match status" value="1"/>
</dbReference>
<evidence type="ECO:0000256" key="9">
    <source>
        <dbReference type="HAMAP-Rule" id="MF_00236"/>
    </source>
</evidence>
<evidence type="ECO:0000256" key="2">
    <source>
        <dbReference type="ARBA" id="ARBA00022448"/>
    </source>
</evidence>
<keyword evidence="8 9" id="KW-0472">Membrane</keyword>
<evidence type="ECO:0000256" key="7">
    <source>
        <dbReference type="ARBA" id="ARBA00023010"/>
    </source>
</evidence>
<keyword evidence="11" id="KW-1185">Reference proteome</keyword>
<proteinExistence type="inferred from homology"/>
<dbReference type="Proteomes" id="UP000288102">
    <property type="component" value="Unassembled WGS sequence"/>
</dbReference>
<dbReference type="AlphaFoldDB" id="A0A434A8B8"/>
<evidence type="ECO:0000313" key="11">
    <source>
        <dbReference type="Proteomes" id="UP000288102"/>
    </source>
</evidence>
<protein>
    <recommendedName>
        <fullName evidence="9">Sec-independent protein translocase protein TatA</fullName>
    </recommendedName>
</protein>
<accession>A0A434A8B8</accession>
<dbReference type="PANTHER" id="PTHR42982">
    <property type="entry name" value="SEC-INDEPENDENT PROTEIN TRANSLOCASE PROTEIN TATA"/>
    <property type="match status" value="1"/>
</dbReference>
<comment type="subcellular location">
    <subcellularLocation>
        <location evidence="1 9">Cell membrane</location>
        <topology evidence="1 9">Single-pass membrane protein</topology>
    </subcellularLocation>
</comment>